<dbReference type="EMBL" id="JAPWTK010000033">
    <property type="protein sequence ID" value="KAJ8956099.1"/>
    <property type="molecule type" value="Genomic_DNA"/>
</dbReference>
<dbReference type="AlphaFoldDB" id="A0AAV8YZ96"/>
<proteinExistence type="predicted"/>
<organism evidence="1 2">
    <name type="scientific">Aromia moschata</name>
    <dbReference type="NCBI Taxonomy" id="1265417"/>
    <lineage>
        <taxon>Eukaryota</taxon>
        <taxon>Metazoa</taxon>
        <taxon>Ecdysozoa</taxon>
        <taxon>Arthropoda</taxon>
        <taxon>Hexapoda</taxon>
        <taxon>Insecta</taxon>
        <taxon>Pterygota</taxon>
        <taxon>Neoptera</taxon>
        <taxon>Endopterygota</taxon>
        <taxon>Coleoptera</taxon>
        <taxon>Polyphaga</taxon>
        <taxon>Cucujiformia</taxon>
        <taxon>Chrysomeloidea</taxon>
        <taxon>Cerambycidae</taxon>
        <taxon>Cerambycinae</taxon>
        <taxon>Callichromatini</taxon>
        <taxon>Aromia</taxon>
    </lineage>
</organism>
<comment type="caution">
    <text evidence="1">The sequence shown here is derived from an EMBL/GenBank/DDBJ whole genome shotgun (WGS) entry which is preliminary data.</text>
</comment>
<dbReference type="Proteomes" id="UP001162162">
    <property type="component" value="Unassembled WGS sequence"/>
</dbReference>
<protein>
    <submittedName>
        <fullName evidence="1">Uncharacterized protein</fullName>
    </submittedName>
</protein>
<accession>A0AAV8YZ96</accession>
<sequence>MAHLTVTQRIEIFIFIGCGNKTRTPKSRRYAIYLMKNIQIFLSYHPIPDPITQSTVKTGDVKDLPKSGRPKIIQDKKIDIVLSMEENPQNTSTLVASENELVYKLNRLKAALQFAICGVHKRSRLWGTLEKPATSICKGRG</sequence>
<evidence type="ECO:0000313" key="2">
    <source>
        <dbReference type="Proteomes" id="UP001162162"/>
    </source>
</evidence>
<name>A0AAV8YZ96_9CUCU</name>
<keyword evidence="2" id="KW-1185">Reference proteome</keyword>
<evidence type="ECO:0000313" key="1">
    <source>
        <dbReference type="EMBL" id="KAJ8956099.1"/>
    </source>
</evidence>
<gene>
    <name evidence="1" type="ORF">NQ318_016552</name>
</gene>
<reference evidence="1" key="1">
    <citation type="journal article" date="2023" name="Insect Mol. Biol.">
        <title>Genome sequencing provides insights into the evolution of gene families encoding plant cell wall-degrading enzymes in longhorned beetles.</title>
        <authorList>
            <person name="Shin N.R."/>
            <person name="Okamura Y."/>
            <person name="Kirsch R."/>
            <person name="Pauchet Y."/>
        </authorList>
    </citation>
    <scope>NUCLEOTIDE SEQUENCE</scope>
    <source>
        <strain evidence="1">AMC_N1</strain>
    </source>
</reference>